<name>A0A3Q3AF80_KRYMA</name>
<organism evidence="2 3">
    <name type="scientific">Kryptolebias marmoratus</name>
    <name type="common">Mangrove killifish</name>
    <name type="synonym">Rivulus marmoratus</name>
    <dbReference type="NCBI Taxonomy" id="37003"/>
    <lineage>
        <taxon>Eukaryota</taxon>
        <taxon>Metazoa</taxon>
        <taxon>Chordata</taxon>
        <taxon>Craniata</taxon>
        <taxon>Vertebrata</taxon>
        <taxon>Euteleostomi</taxon>
        <taxon>Actinopterygii</taxon>
        <taxon>Neopterygii</taxon>
        <taxon>Teleostei</taxon>
        <taxon>Neoteleostei</taxon>
        <taxon>Acanthomorphata</taxon>
        <taxon>Ovalentaria</taxon>
        <taxon>Atherinomorphae</taxon>
        <taxon>Cyprinodontiformes</taxon>
        <taxon>Rivulidae</taxon>
        <taxon>Kryptolebias</taxon>
    </lineage>
</organism>
<dbReference type="OrthoDB" id="9943803at2759"/>
<dbReference type="GeneID" id="108234963"/>
<keyword evidence="3" id="KW-1185">Reference proteome</keyword>
<dbReference type="Ensembl" id="ENSKMAT00000015483.1">
    <property type="protein sequence ID" value="ENSKMAP00000015263.1"/>
    <property type="gene ID" value="ENSKMAG00000011418.1"/>
</dbReference>
<evidence type="ECO:0000313" key="3">
    <source>
        <dbReference type="Proteomes" id="UP000264800"/>
    </source>
</evidence>
<dbReference type="Proteomes" id="UP000264800">
    <property type="component" value="Unplaced"/>
</dbReference>
<accession>A0A3Q3AF80</accession>
<dbReference type="KEGG" id="kmr:108234963"/>
<dbReference type="AlphaFoldDB" id="A0A3Q3AF80"/>
<protein>
    <submittedName>
        <fullName evidence="2">Uncharacterized LOC108234963</fullName>
    </submittedName>
</protein>
<reference evidence="2" key="2">
    <citation type="submission" date="2025-09" db="UniProtKB">
        <authorList>
            <consortium name="Ensembl"/>
        </authorList>
    </citation>
    <scope>IDENTIFICATION</scope>
</reference>
<reference evidence="2" key="1">
    <citation type="submission" date="2025-08" db="UniProtKB">
        <authorList>
            <consortium name="Ensembl"/>
        </authorList>
    </citation>
    <scope>IDENTIFICATION</scope>
</reference>
<sequence length="293" mass="32023">MAASDYTWTALFFISVTMSAIGVSGRAVDPSDGSSEPLLRTGALRRWRRGAAGAHRERCAELEAPWLENARRAPGDGGTRLQLRVRPFLLGASQGLVFPGKALFSFVRRVYRCCQEGGNCRRVRGIQGRLRGDAGVEFVLTREIVSLPIWRAELHLQLSNPQHLDVHPVILFRAKHNFPTRYSLSSQGGTLELRVDLLFLFHHLQEVAGGAGRGSSLLNVRRVKLFFNDDPPGETPPVGVLQDVDGDAWGDGVVAALPALDLGLILGCSRAGAGVPCEGVHLQHPPFMALYYR</sequence>
<dbReference type="GeneTree" id="ENSGT00990000203785"/>
<feature type="signal peptide" evidence="1">
    <location>
        <begin position="1"/>
        <end position="25"/>
    </location>
</feature>
<feature type="chain" id="PRO_5018585603" evidence="1">
    <location>
        <begin position="26"/>
        <end position="293"/>
    </location>
</feature>
<evidence type="ECO:0000256" key="1">
    <source>
        <dbReference type="SAM" id="SignalP"/>
    </source>
</evidence>
<dbReference type="OMA" id="IRRVYRC"/>
<proteinExistence type="predicted"/>
<evidence type="ECO:0000313" key="2">
    <source>
        <dbReference type="Ensembl" id="ENSKMAP00000015263.1"/>
    </source>
</evidence>
<keyword evidence="1" id="KW-0732">Signal</keyword>
<dbReference type="RefSeq" id="XP_017270081.1">
    <property type="nucleotide sequence ID" value="XM_017414592.3"/>
</dbReference>